<reference evidence="1 2" key="2">
    <citation type="journal article" date="2022" name="Mol. Ecol. Resour.">
        <title>The genomes of chicory, endive, great burdock and yacon provide insights into Asteraceae paleo-polyploidization history and plant inulin production.</title>
        <authorList>
            <person name="Fan W."/>
            <person name="Wang S."/>
            <person name="Wang H."/>
            <person name="Wang A."/>
            <person name="Jiang F."/>
            <person name="Liu H."/>
            <person name="Zhao H."/>
            <person name="Xu D."/>
            <person name="Zhang Y."/>
        </authorList>
    </citation>
    <scope>NUCLEOTIDE SEQUENCE [LARGE SCALE GENOMIC DNA]</scope>
    <source>
        <strain evidence="2">cv. Yunnan</strain>
        <tissue evidence="1">Leaves</tissue>
    </source>
</reference>
<organism evidence="1 2">
    <name type="scientific">Smallanthus sonchifolius</name>
    <dbReference type="NCBI Taxonomy" id="185202"/>
    <lineage>
        <taxon>Eukaryota</taxon>
        <taxon>Viridiplantae</taxon>
        <taxon>Streptophyta</taxon>
        <taxon>Embryophyta</taxon>
        <taxon>Tracheophyta</taxon>
        <taxon>Spermatophyta</taxon>
        <taxon>Magnoliopsida</taxon>
        <taxon>eudicotyledons</taxon>
        <taxon>Gunneridae</taxon>
        <taxon>Pentapetalae</taxon>
        <taxon>asterids</taxon>
        <taxon>campanulids</taxon>
        <taxon>Asterales</taxon>
        <taxon>Asteraceae</taxon>
        <taxon>Asteroideae</taxon>
        <taxon>Heliantheae alliance</taxon>
        <taxon>Millerieae</taxon>
        <taxon>Smallanthus</taxon>
    </lineage>
</organism>
<protein>
    <submittedName>
        <fullName evidence="1">Uncharacterized protein</fullName>
    </submittedName>
</protein>
<proteinExistence type="predicted"/>
<evidence type="ECO:0000313" key="2">
    <source>
        <dbReference type="Proteomes" id="UP001056120"/>
    </source>
</evidence>
<reference evidence="2" key="1">
    <citation type="journal article" date="2022" name="Mol. Ecol. Resour.">
        <title>The genomes of chicory, endive, great burdock and yacon provide insights into Asteraceae palaeo-polyploidization history and plant inulin production.</title>
        <authorList>
            <person name="Fan W."/>
            <person name="Wang S."/>
            <person name="Wang H."/>
            <person name="Wang A."/>
            <person name="Jiang F."/>
            <person name="Liu H."/>
            <person name="Zhao H."/>
            <person name="Xu D."/>
            <person name="Zhang Y."/>
        </authorList>
    </citation>
    <scope>NUCLEOTIDE SEQUENCE [LARGE SCALE GENOMIC DNA]</scope>
    <source>
        <strain evidence="2">cv. Yunnan</strain>
    </source>
</reference>
<dbReference type="EMBL" id="CM042039">
    <property type="protein sequence ID" value="KAI3725063.1"/>
    <property type="molecule type" value="Genomic_DNA"/>
</dbReference>
<comment type="caution">
    <text evidence="1">The sequence shown here is derived from an EMBL/GenBank/DDBJ whole genome shotgun (WGS) entry which is preliminary data.</text>
</comment>
<evidence type="ECO:0000313" key="1">
    <source>
        <dbReference type="EMBL" id="KAI3725063.1"/>
    </source>
</evidence>
<gene>
    <name evidence="1" type="ORF">L1987_64836</name>
</gene>
<name>A0ACB9BT05_9ASTR</name>
<sequence length="207" mass="23302">MRDLRKVHELSCSAFLRRIGEALDEQERISLTSGKQISHIVMGKWYSYKGIPDNGSLHRDSNSKESDVKTEKEDTYDVSAEAETCTLEEGTNLIEIRDQIEEGTNSIEITNKIEEDANSIEIIVGEDPLRKAYENMHLDTIVYLLKAIKDDGKPELQSSLAGFVHPRVVIGADLLINAISAKHYSLTSELVQIFPQFASKVMMCSWL</sequence>
<dbReference type="Proteomes" id="UP001056120">
    <property type="component" value="Linkage Group LG22"/>
</dbReference>
<accession>A0ACB9BT05</accession>
<keyword evidence="2" id="KW-1185">Reference proteome</keyword>